<accession>A0ABW7IJA8</accession>
<protein>
    <submittedName>
        <fullName evidence="1">Uncharacterized protein</fullName>
    </submittedName>
</protein>
<name>A0ABW7IJA8_9VIBR</name>
<dbReference type="EMBL" id="JBIHSF010000008">
    <property type="protein sequence ID" value="MFH0261501.1"/>
    <property type="molecule type" value="Genomic_DNA"/>
</dbReference>
<gene>
    <name evidence="1" type="ORF">ACGRH2_13935</name>
</gene>
<evidence type="ECO:0000313" key="2">
    <source>
        <dbReference type="Proteomes" id="UP001607125"/>
    </source>
</evidence>
<sequence>MRLRNAGATSRRKQTHIIAMARRSIPSVVQTFSRVFVTGWPKNFTMRAISTSIEQVIRCRRDSAGRK</sequence>
<comment type="caution">
    <text evidence="1">The sequence shown here is derived from an EMBL/GenBank/DDBJ whole genome shotgun (WGS) entry which is preliminary data.</text>
</comment>
<organism evidence="1 2">
    <name type="scientific">Vibrio barjaei</name>
    <dbReference type="NCBI Taxonomy" id="1676683"/>
    <lineage>
        <taxon>Bacteria</taxon>
        <taxon>Pseudomonadati</taxon>
        <taxon>Pseudomonadota</taxon>
        <taxon>Gammaproteobacteria</taxon>
        <taxon>Vibrionales</taxon>
        <taxon>Vibrionaceae</taxon>
        <taxon>Vibrio</taxon>
    </lineage>
</organism>
<dbReference type="RefSeq" id="WP_394629341.1">
    <property type="nucleotide sequence ID" value="NZ_JBIHSF010000008.1"/>
</dbReference>
<reference evidence="1 2" key="1">
    <citation type="submission" date="2024-10" db="EMBL/GenBank/DDBJ databases">
        <authorList>
            <person name="Yibar A."/>
            <person name="Saticioglu I.B."/>
            <person name="Duman M."/>
            <person name="Ajmi N."/>
            <person name="Gurler F."/>
            <person name="Ay H."/>
            <person name="Onuk E."/>
            <person name="Guler S."/>
            <person name="Romalde J.L."/>
        </authorList>
    </citation>
    <scope>NUCLEOTIDE SEQUENCE [LARGE SCALE GENOMIC DNA]</scope>
    <source>
        <strain evidence="1 2">1-TCBS-B</strain>
    </source>
</reference>
<dbReference type="Proteomes" id="UP001607125">
    <property type="component" value="Unassembled WGS sequence"/>
</dbReference>
<proteinExistence type="predicted"/>
<evidence type="ECO:0000313" key="1">
    <source>
        <dbReference type="EMBL" id="MFH0261501.1"/>
    </source>
</evidence>
<keyword evidence="2" id="KW-1185">Reference proteome</keyword>